<dbReference type="InterPro" id="IPR006626">
    <property type="entry name" value="PbH1"/>
</dbReference>
<dbReference type="NCBIfam" id="TIGR03808">
    <property type="entry name" value="RR_plus_rpt_1"/>
    <property type="match status" value="1"/>
</dbReference>
<dbReference type="EMBL" id="JBHTND010000009">
    <property type="protein sequence ID" value="MFD1301624.1"/>
    <property type="molecule type" value="Genomic_DNA"/>
</dbReference>
<reference evidence="4" key="1">
    <citation type="journal article" date="2019" name="Int. J. Syst. Evol. Microbiol.">
        <title>The Global Catalogue of Microorganisms (GCM) 10K type strain sequencing project: providing services to taxonomists for standard genome sequencing and annotation.</title>
        <authorList>
            <consortium name="The Broad Institute Genomics Platform"/>
            <consortium name="The Broad Institute Genome Sequencing Center for Infectious Disease"/>
            <person name="Wu L."/>
            <person name="Ma J."/>
        </authorList>
    </citation>
    <scope>NUCLEOTIDE SEQUENCE [LARGE SCALE GENOMIC DNA]</scope>
    <source>
        <strain evidence="4">CCUG 56108</strain>
    </source>
</reference>
<organism evidence="3 4">
    <name type="scientific">Methylobacterium marchantiae</name>
    <dbReference type="NCBI Taxonomy" id="600331"/>
    <lineage>
        <taxon>Bacteria</taxon>
        <taxon>Pseudomonadati</taxon>
        <taxon>Pseudomonadota</taxon>
        <taxon>Alphaproteobacteria</taxon>
        <taxon>Hyphomicrobiales</taxon>
        <taxon>Methylobacteriaceae</taxon>
        <taxon>Methylobacterium</taxon>
    </lineage>
</organism>
<comment type="caution">
    <text evidence="3">The sequence shown here is derived from an EMBL/GenBank/DDBJ whole genome shotgun (WGS) entry which is preliminary data.</text>
</comment>
<evidence type="ECO:0000313" key="4">
    <source>
        <dbReference type="Proteomes" id="UP001597176"/>
    </source>
</evidence>
<dbReference type="InterPro" id="IPR007742">
    <property type="entry name" value="NosD_dom"/>
</dbReference>
<dbReference type="RefSeq" id="WP_238208838.1">
    <property type="nucleotide sequence ID" value="NZ_JBHTND010000009.1"/>
</dbReference>
<dbReference type="InterPro" id="IPR022388">
    <property type="entry name" value="CHP03808"/>
</dbReference>
<name>A0ABW3WYH9_9HYPH</name>
<evidence type="ECO:0000259" key="2">
    <source>
        <dbReference type="Pfam" id="PF13229"/>
    </source>
</evidence>
<dbReference type="Gene3D" id="2.160.20.10">
    <property type="entry name" value="Single-stranded right-handed beta-helix, Pectin lyase-like"/>
    <property type="match status" value="1"/>
</dbReference>
<keyword evidence="4" id="KW-1185">Reference proteome</keyword>
<dbReference type="InterPro" id="IPR039448">
    <property type="entry name" value="Beta_helix"/>
</dbReference>
<accession>A0ABW3WYH9</accession>
<gene>
    <name evidence="3" type="ORF">ACFQ4G_08515</name>
</gene>
<dbReference type="SMART" id="SM00710">
    <property type="entry name" value="PbH1"/>
    <property type="match status" value="9"/>
</dbReference>
<protein>
    <submittedName>
        <fullName evidence="3">TIGR03808 family TAT-translocated repetitive protein</fullName>
    </submittedName>
</protein>
<evidence type="ECO:0000313" key="3">
    <source>
        <dbReference type="EMBL" id="MFD1301624.1"/>
    </source>
</evidence>
<dbReference type="Proteomes" id="UP001597176">
    <property type="component" value="Unassembled WGS sequence"/>
</dbReference>
<feature type="domain" description="Right handed beta helix" evidence="2">
    <location>
        <begin position="44"/>
        <end position="198"/>
    </location>
</feature>
<dbReference type="InterPro" id="IPR012334">
    <property type="entry name" value="Pectin_lyas_fold"/>
</dbReference>
<sequence length="479" mass="50549">MPKIEIGSDVVIYSNAAGSDTFQAAINQAAAVQKPLYVAAGSYSVANLRISDKLKIFATKGSVTISSADTNSFFLTVQSGMSGVRISDVTIEGIIFDGENKPFASAVTRPGLLRCVNVDRLTIRDCFISRSDRSGIDLIQSAGIIDSNEFYDCRTAIYSNKSSGLIVSQNYIRDSKDNGIMVWRSEQASDGTIIQGNRIYGIQNNTGGSGEFGNAIFVYQSNNVTSSNNNIIGCNYSALRYSQSSNAIISNNQISSTRETAIFVEAPDDSAAPYEGVVVVGNAIFDAGEGIKVVNANLGSRRSTISNNVLKNISQKTFDQWASPSRDPATRYAITTGGNGITASSDAVISGNLAESCGFSGIALTVSGSYNSETGTVRDQNAVAASVVGNIIKNCPVGIGYSDDDLRGFANVSENIIIGASNASITKVDVTNAPNVPNNPNNGFGPLVRRPGAPDVGGNSDPVTTRFSFFRNKIVPKTV</sequence>
<dbReference type="Pfam" id="PF13229">
    <property type="entry name" value="Beta_helix"/>
    <property type="match status" value="1"/>
</dbReference>
<dbReference type="Pfam" id="PF05048">
    <property type="entry name" value="NosD"/>
    <property type="match status" value="1"/>
</dbReference>
<proteinExistence type="predicted"/>
<evidence type="ECO:0000259" key="1">
    <source>
        <dbReference type="Pfam" id="PF05048"/>
    </source>
</evidence>
<feature type="domain" description="Periplasmic copper-binding protein NosD beta helix" evidence="1">
    <location>
        <begin position="211"/>
        <end position="319"/>
    </location>
</feature>
<dbReference type="SUPFAM" id="SSF51126">
    <property type="entry name" value="Pectin lyase-like"/>
    <property type="match status" value="1"/>
</dbReference>
<dbReference type="InterPro" id="IPR011050">
    <property type="entry name" value="Pectin_lyase_fold/virulence"/>
</dbReference>